<dbReference type="AlphaFoldDB" id="C1DW33"/>
<comment type="subcellular location">
    <subcellularLocation>
        <location evidence="1">Cell membrane</location>
    </subcellularLocation>
</comment>
<dbReference type="InterPro" id="IPR022781">
    <property type="entry name" value="Flagellar_biosynth_FliO"/>
</dbReference>
<dbReference type="Proteomes" id="UP000001369">
    <property type="component" value="Chromosome"/>
</dbReference>
<evidence type="ECO:0000256" key="4">
    <source>
        <dbReference type="ARBA" id="ARBA00022989"/>
    </source>
</evidence>
<dbReference type="STRING" id="204536.SULAZ_1353"/>
<evidence type="ECO:0000313" key="7">
    <source>
        <dbReference type="Proteomes" id="UP000001369"/>
    </source>
</evidence>
<dbReference type="KEGG" id="saf:SULAZ_1353"/>
<organism evidence="6 7">
    <name type="scientific">Sulfurihydrogenibium azorense (strain DSM 15241 / OCM 825 / Az-Fu1)</name>
    <dbReference type="NCBI Taxonomy" id="204536"/>
    <lineage>
        <taxon>Bacteria</taxon>
        <taxon>Pseudomonadati</taxon>
        <taxon>Aquificota</taxon>
        <taxon>Aquificia</taxon>
        <taxon>Aquificales</taxon>
        <taxon>Hydrogenothermaceae</taxon>
        <taxon>Sulfurihydrogenibium</taxon>
    </lineage>
</organism>
<evidence type="ECO:0000256" key="2">
    <source>
        <dbReference type="ARBA" id="ARBA00022475"/>
    </source>
</evidence>
<evidence type="ECO:0000313" key="6">
    <source>
        <dbReference type="EMBL" id="ACN98314.1"/>
    </source>
</evidence>
<keyword evidence="4" id="KW-1133">Transmembrane helix</keyword>
<accession>C1DW33</accession>
<dbReference type="Pfam" id="PF04347">
    <property type="entry name" value="FliO"/>
    <property type="match status" value="1"/>
</dbReference>
<protein>
    <submittedName>
        <fullName evidence="6">Uncharacterized protein</fullName>
    </submittedName>
</protein>
<keyword evidence="5" id="KW-0472">Membrane</keyword>
<evidence type="ECO:0000256" key="1">
    <source>
        <dbReference type="ARBA" id="ARBA00004236"/>
    </source>
</evidence>
<dbReference type="RefSeq" id="WP_012673639.1">
    <property type="nucleotide sequence ID" value="NC_012438.1"/>
</dbReference>
<evidence type="ECO:0000256" key="5">
    <source>
        <dbReference type="ARBA" id="ARBA00023136"/>
    </source>
</evidence>
<keyword evidence="2" id="KW-1003">Cell membrane</keyword>
<evidence type="ECO:0000256" key="3">
    <source>
        <dbReference type="ARBA" id="ARBA00022692"/>
    </source>
</evidence>
<keyword evidence="3" id="KW-0812">Transmembrane</keyword>
<gene>
    <name evidence="6" type="ordered locus">SULAZ_1353</name>
</gene>
<dbReference type="EMBL" id="CP001229">
    <property type="protein sequence ID" value="ACN98314.1"/>
    <property type="molecule type" value="Genomic_DNA"/>
</dbReference>
<dbReference type="HOGENOM" id="CLU_2738521_0_0_0"/>
<proteinExistence type="predicted"/>
<sequence length="71" mass="8195">MYGLLFIVKKYSPIGSGFSTENDIKIRDLKFIGKEKGLFTVEFNKKVILFSFSPTNIEKIDEMELEKKENG</sequence>
<reference evidence="6 7" key="1">
    <citation type="journal article" date="2009" name="J. Bacteriol.">
        <title>Complete and draft genome sequences of six members of the Aquificales.</title>
        <authorList>
            <person name="Reysenbach A.L."/>
            <person name="Hamamura N."/>
            <person name="Podar M."/>
            <person name="Griffiths E."/>
            <person name="Ferreira S."/>
            <person name="Hochstein R."/>
            <person name="Heidelberg J."/>
            <person name="Johnson J."/>
            <person name="Mead D."/>
            <person name="Pohorille A."/>
            <person name="Sarmiento M."/>
            <person name="Schweighofer K."/>
            <person name="Seshadri R."/>
            <person name="Voytek M.A."/>
        </authorList>
    </citation>
    <scope>NUCLEOTIDE SEQUENCE [LARGE SCALE GENOMIC DNA]</scope>
    <source>
        <strain evidence="7">Az-Fu1 / DSM 15241 / OCM 825</strain>
    </source>
</reference>
<keyword evidence="7" id="KW-1185">Reference proteome</keyword>
<name>C1DW33_SULAA</name>